<dbReference type="EMBL" id="JBBPBM010000406">
    <property type="protein sequence ID" value="KAK8495776.1"/>
    <property type="molecule type" value="Genomic_DNA"/>
</dbReference>
<dbReference type="Gene3D" id="2.60.120.10">
    <property type="entry name" value="Jelly Rolls"/>
    <property type="match status" value="1"/>
</dbReference>
<sequence length="73" mass="7824">MLAISAEEQGMQLVSIVTSSRAVIGELGSKSSVLNMIPSVVQVSLNVTPELTQQFKLMMETGTLLCPQMDLKA</sequence>
<dbReference type="Proteomes" id="UP001472677">
    <property type="component" value="Unassembled WGS sequence"/>
</dbReference>
<organism evidence="1 2">
    <name type="scientific">Hibiscus sabdariffa</name>
    <name type="common">roselle</name>
    <dbReference type="NCBI Taxonomy" id="183260"/>
    <lineage>
        <taxon>Eukaryota</taxon>
        <taxon>Viridiplantae</taxon>
        <taxon>Streptophyta</taxon>
        <taxon>Embryophyta</taxon>
        <taxon>Tracheophyta</taxon>
        <taxon>Spermatophyta</taxon>
        <taxon>Magnoliopsida</taxon>
        <taxon>eudicotyledons</taxon>
        <taxon>Gunneridae</taxon>
        <taxon>Pentapetalae</taxon>
        <taxon>rosids</taxon>
        <taxon>malvids</taxon>
        <taxon>Malvales</taxon>
        <taxon>Malvaceae</taxon>
        <taxon>Malvoideae</taxon>
        <taxon>Hibiscus</taxon>
    </lineage>
</organism>
<gene>
    <name evidence="1" type="ORF">V6N12_032779</name>
</gene>
<keyword evidence="2" id="KW-1185">Reference proteome</keyword>
<protein>
    <submittedName>
        <fullName evidence="1">Uncharacterized protein</fullName>
    </submittedName>
</protein>
<evidence type="ECO:0000313" key="1">
    <source>
        <dbReference type="EMBL" id="KAK8495776.1"/>
    </source>
</evidence>
<dbReference type="InterPro" id="IPR014710">
    <property type="entry name" value="RmlC-like_jellyroll"/>
</dbReference>
<evidence type="ECO:0000313" key="2">
    <source>
        <dbReference type="Proteomes" id="UP001472677"/>
    </source>
</evidence>
<proteinExistence type="predicted"/>
<reference evidence="1 2" key="1">
    <citation type="journal article" date="2024" name="G3 (Bethesda)">
        <title>Genome assembly of Hibiscus sabdariffa L. provides insights into metabolisms of medicinal natural products.</title>
        <authorList>
            <person name="Kim T."/>
        </authorList>
    </citation>
    <scope>NUCLEOTIDE SEQUENCE [LARGE SCALE GENOMIC DNA]</scope>
    <source>
        <strain evidence="1">TK-2024</strain>
        <tissue evidence="1">Old leaves</tissue>
    </source>
</reference>
<comment type="caution">
    <text evidence="1">The sequence shown here is derived from an EMBL/GenBank/DDBJ whole genome shotgun (WGS) entry which is preliminary data.</text>
</comment>
<accession>A0ABR2APP8</accession>
<name>A0ABR2APP8_9ROSI</name>